<dbReference type="EMBL" id="WTYD01000001">
    <property type="protein sequence ID" value="MXO54466.1"/>
    <property type="molecule type" value="Genomic_DNA"/>
</dbReference>
<dbReference type="Proteomes" id="UP000430272">
    <property type="component" value="Unassembled WGS sequence"/>
</dbReference>
<dbReference type="PROSITE" id="PS51257">
    <property type="entry name" value="PROKAR_LIPOPROTEIN"/>
    <property type="match status" value="1"/>
</dbReference>
<keyword evidence="3" id="KW-1185">Reference proteome</keyword>
<dbReference type="AlphaFoldDB" id="A0A844Y9H2"/>
<keyword evidence="1" id="KW-0732">Signal</keyword>
<sequence>MRAAAKLALIAGCLALGACAAGPRVPRYTERFEREVRTTANPGSVVATDIGFSRAAREDGQWTAFRDYAADGAVIHGANGPVDAAAWLARRADPAVPKQWTPLAVWSSCDGQIAISQGKYADPDGQWGYYVTAWERQRDYDYKYVYDLGAPDAVLTARENESRTEAPATGTGDNLIVVRAIPMISGEVADCPAASAPPPPLPLPIYEEGTRTDGGASQDGTLVWRWVHFTDGRRLFVAHYWQNGTWQEAVRFAVTADGRFERES</sequence>
<reference evidence="2 3" key="1">
    <citation type="submission" date="2019-12" db="EMBL/GenBank/DDBJ databases">
        <title>Genomic-based taxomic classification of the family Erythrobacteraceae.</title>
        <authorList>
            <person name="Xu L."/>
        </authorList>
    </citation>
    <scope>NUCLEOTIDE SEQUENCE [LARGE SCALE GENOMIC DNA]</scope>
    <source>
        <strain evidence="2 3">JCM 17468</strain>
    </source>
</reference>
<organism evidence="2 3">
    <name type="scientific">Qipengyuania pelagi</name>
    <dbReference type="NCBI Taxonomy" id="994320"/>
    <lineage>
        <taxon>Bacteria</taxon>
        <taxon>Pseudomonadati</taxon>
        <taxon>Pseudomonadota</taxon>
        <taxon>Alphaproteobacteria</taxon>
        <taxon>Sphingomonadales</taxon>
        <taxon>Erythrobacteraceae</taxon>
        <taxon>Qipengyuania</taxon>
    </lineage>
</organism>
<accession>A0A844Y9H2</accession>
<feature type="chain" id="PRO_5032649914" description="Lipoprotein" evidence="1">
    <location>
        <begin position="21"/>
        <end position="264"/>
    </location>
</feature>
<comment type="caution">
    <text evidence="2">The sequence shown here is derived from an EMBL/GenBank/DDBJ whole genome shotgun (WGS) entry which is preliminary data.</text>
</comment>
<evidence type="ECO:0000256" key="1">
    <source>
        <dbReference type="SAM" id="SignalP"/>
    </source>
</evidence>
<evidence type="ECO:0008006" key="4">
    <source>
        <dbReference type="Google" id="ProtNLM"/>
    </source>
</evidence>
<evidence type="ECO:0000313" key="3">
    <source>
        <dbReference type="Proteomes" id="UP000430272"/>
    </source>
</evidence>
<dbReference type="RefSeq" id="WP_160661206.1">
    <property type="nucleotide sequence ID" value="NZ_BAABDV010000001.1"/>
</dbReference>
<protein>
    <recommendedName>
        <fullName evidence="4">Lipoprotein</fullName>
    </recommendedName>
</protein>
<name>A0A844Y9H2_9SPHN</name>
<gene>
    <name evidence="2" type="ORF">GRI47_10685</name>
</gene>
<dbReference type="OrthoDB" id="7201546at2"/>
<feature type="signal peptide" evidence="1">
    <location>
        <begin position="1"/>
        <end position="20"/>
    </location>
</feature>
<evidence type="ECO:0000313" key="2">
    <source>
        <dbReference type="EMBL" id="MXO54466.1"/>
    </source>
</evidence>
<proteinExistence type="predicted"/>